<dbReference type="AlphaFoldDB" id="A0AAD5R630"/>
<evidence type="ECO:0000313" key="2">
    <source>
        <dbReference type="Proteomes" id="UP001196413"/>
    </source>
</evidence>
<reference evidence="1" key="1">
    <citation type="submission" date="2021-06" db="EMBL/GenBank/DDBJ databases">
        <title>Parelaphostrongylus tenuis whole genome reference sequence.</title>
        <authorList>
            <person name="Garwood T.J."/>
            <person name="Larsen P.A."/>
            <person name="Fountain-Jones N.M."/>
            <person name="Garbe J.R."/>
            <person name="Macchietto M.G."/>
            <person name="Kania S.A."/>
            <person name="Gerhold R.W."/>
            <person name="Richards J.E."/>
            <person name="Wolf T.M."/>
        </authorList>
    </citation>
    <scope>NUCLEOTIDE SEQUENCE</scope>
    <source>
        <strain evidence="1">MNPRO001-30</strain>
        <tissue evidence="1">Meninges</tissue>
    </source>
</reference>
<keyword evidence="2" id="KW-1185">Reference proteome</keyword>
<evidence type="ECO:0000313" key="1">
    <source>
        <dbReference type="EMBL" id="KAJ1370216.1"/>
    </source>
</evidence>
<protein>
    <submittedName>
        <fullName evidence="1">Uncharacterized protein</fullName>
    </submittedName>
</protein>
<dbReference type="Proteomes" id="UP001196413">
    <property type="component" value="Unassembled WGS sequence"/>
</dbReference>
<comment type="caution">
    <text evidence="1">The sequence shown here is derived from an EMBL/GenBank/DDBJ whole genome shotgun (WGS) entry which is preliminary data.</text>
</comment>
<proteinExistence type="predicted"/>
<sequence length="87" mass="9725">MLRQNNIRAPIAKSFTTFWGNWAGLRTVSRPPHGCDSAPSDHHHFRTLEQHLQNSEVTSRTSMIASFLTFGSKAPSLCAANDCMHRS</sequence>
<dbReference type="EMBL" id="JAHQIW010006754">
    <property type="protein sequence ID" value="KAJ1370216.1"/>
    <property type="molecule type" value="Genomic_DNA"/>
</dbReference>
<accession>A0AAD5R630</accession>
<gene>
    <name evidence="1" type="ORF">KIN20_031903</name>
</gene>
<name>A0AAD5R630_PARTN</name>
<organism evidence="1 2">
    <name type="scientific">Parelaphostrongylus tenuis</name>
    <name type="common">Meningeal worm</name>
    <dbReference type="NCBI Taxonomy" id="148309"/>
    <lineage>
        <taxon>Eukaryota</taxon>
        <taxon>Metazoa</taxon>
        <taxon>Ecdysozoa</taxon>
        <taxon>Nematoda</taxon>
        <taxon>Chromadorea</taxon>
        <taxon>Rhabditida</taxon>
        <taxon>Rhabditina</taxon>
        <taxon>Rhabditomorpha</taxon>
        <taxon>Strongyloidea</taxon>
        <taxon>Metastrongylidae</taxon>
        <taxon>Parelaphostrongylus</taxon>
    </lineage>
</organism>